<feature type="transmembrane region" description="Helical" evidence="10">
    <location>
        <begin position="6"/>
        <end position="24"/>
    </location>
</feature>
<evidence type="ECO:0000256" key="10">
    <source>
        <dbReference type="SAM" id="Phobius"/>
    </source>
</evidence>
<gene>
    <name evidence="12" type="ORF">A2149_01655</name>
</gene>
<dbReference type="FunFam" id="1.10.3660.10:FF:000003">
    <property type="entry name" value="Prephenate dehydrogenase"/>
    <property type="match status" value="1"/>
</dbReference>
<evidence type="ECO:0000256" key="1">
    <source>
        <dbReference type="ARBA" id="ARBA00005067"/>
    </source>
</evidence>
<reference evidence="12 13" key="1">
    <citation type="journal article" date="2016" name="Nat. Commun.">
        <title>Thousands of microbial genomes shed light on interconnected biogeochemical processes in an aquifer system.</title>
        <authorList>
            <person name="Anantharaman K."/>
            <person name="Brown C.T."/>
            <person name="Hug L.A."/>
            <person name="Sharon I."/>
            <person name="Castelle C.J."/>
            <person name="Probst A.J."/>
            <person name="Thomas B.C."/>
            <person name="Singh A."/>
            <person name="Wilkins M.J."/>
            <person name="Karaoz U."/>
            <person name="Brodie E.L."/>
            <person name="Williams K.H."/>
            <person name="Hubbard S.S."/>
            <person name="Banfield J.F."/>
        </authorList>
    </citation>
    <scope>NUCLEOTIDE SEQUENCE [LARGE SCALE GENOMIC DNA]</scope>
</reference>
<dbReference type="Gene3D" id="1.10.3660.10">
    <property type="entry name" value="6-phosphogluconate dehydrogenase C-terminal like domain"/>
    <property type="match status" value="1"/>
</dbReference>
<evidence type="ECO:0000313" key="12">
    <source>
        <dbReference type="EMBL" id="OGL47048.1"/>
    </source>
</evidence>
<name>A0A1F7S180_9BACT</name>
<keyword evidence="10" id="KW-0812">Transmembrane</keyword>
<evidence type="ECO:0000256" key="2">
    <source>
        <dbReference type="ARBA" id="ARBA00007964"/>
    </source>
</evidence>
<comment type="caution">
    <text evidence="12">The sequence shown here is derived from an EMBL/GenBank/DDBJ whole genome shotgun (WGS) entry which is preliminary data.</text>
</comment>
<comment type="similarity">
    <text evidence="2">Belongs to the prephenate/arogenate dehydrogenase family.</text>
</comment>
<keyword evidence="10" id="KW-0472">Membrane</keyword>
<sequence>MGFLFNKIAIVGVGMIGGSLAMAIKKKGIAREILGIDIDRKNLDEAKKSGIIDYALNFKSKTIELQKVRLIIVATPVRSIPRAIEKLSPWLDEGTIITDTGSVKGSVVKDIEDILQKGVFFIGGHPIAGSELSGVKSASGDLFAGAKIILTPTGKNSSPALRKVKEFWTRLGSKVILMKPKEHDRVFAAVSHLPHILAFSLVNTLSELHFNNQNPFKFAGEGFKDFTRIAQSNPSMWHDIVLENKDQILDSMDHFMSTFEKIKSLIEKSEGKKIRKEFSKAQKLRKKLS</sequence>
<evidence type="ECO:0000256" key="9">
    <source>
        <dbReference type="ARBA" id="ARBA00049260"/>
    </source>
</evidence>
<evidence type="ECO:0000256" key="8">
    <source>
        <dbReference type="ARBA" id="ARBA00023141"/>
    </source>
</evidence>
<keyword evidence="7" id="KW-0520">NAD</keyword>
<feature type="domain" description="Prephenate/arogenate dehydrogenase" evidence="11">
    <location>
        <begin position="6"/>
        <end position="289"/>
    </location>
</feature>
<evidence type="ECO:0000256" key="5">
    <source>
        <dbReference type="ARBA" id="ARBA00022605"/>
    </source>
</evidence>
<dbReference type="Pfam" id="PF20463">
    <property type="entry name" value="PDH_C"/>
    <property type="match status" value="1"/>
</dbReference>
<evidence type="ECO:0000256" key="7">
    <source>
        <dbReference type="ARBA" id="ARBA00023027"/>
    </source>
</evidence>
<dbReference type="InterPro" id="IPR008927">
    <property type="entry name" value="6-PGluconate_DH-like_C_sf"/>
</dbReference>
<dbReference type="InterPro" id="IPR036291">
    <property type="entry name" value="NAD(P)-bd_dom_sf"/>
</dbReference>
<dbReference type="InterPro" id="IPR046825">
    <property type="entry name" value="PDH_C"/>
</dbReference>
<dbReference type="Pfam" id="PF02153">
    <property type="entry name" value="PDH_N"/>
    <property type="match status" value="1"/>
</dbReference>
<dbReference type="Proteomes" id="UP000178435">
    <property type="component" value="Unassembled WGS sequence"/>
</dbReference>
<keyword evidence="4" id="KW-0827">Tyrosine biosynthesis</keyword>
<dbReference type="GO" id="GO:0006571">
    <property type="term" value="P:tyrosine biosynthetic process"/>
    <property type="evidence" value="ECO:0007669"/>
    <property type="project" value="UniProtKB-KW"/>
</dbReference>
<dbReference type="InterPro" id="IPR050812">
    <property type="entry name" value="Preph/Arog_dehydrog"/>
</dbReference>
<dbReference type="GO" id="GO:0070403">
    <property type="term" value="F:NAD+ binding"/>
    <property type="evidence" value="ECO:0007669"/>
    <property type="project" value="InterPro"/>
</dbReference>
<accession>A0A1F7S180</accession>
<evidence type="ECO:0000256" key="3">
    <source>
        <dbReference type="ARBA" id="ARBA00012068"/>
    </source>
</evidence>
<dbReference type="InterPro" id="IPR046826">
    <property type="entry name" value="PDH_N"/>
</dbReference>
<evidence type="ECO:0000313" key="13">
    <source>
        <dbReference type="Proteomes" id="UP000178435"/>
    </source>
</evidence>
<dbReference type="EMBL" id="MGDF01000021">
    <property type="protein sequence ID" value="OGL47048.1"/>
    <property type="molecule type" value="Genomic_DNA"/>
</dbReference>
<dbReference type="PROSITE" id="PS51176">
    <property type="entry name" value="PDH_ADH"/>
    <property type="match status" value="1"/>
</dbReference>
<dbReference type="GO" id="GO:0008977">
    <property type="term" value="F:prephenate dehydrogenase (NAD+) activity"/>
    <property type="evidence" value="ECO:0007669"/>
    <property type="project" value="UniProtKB-EC"/>
</dbReference>
<organism evidence="12 13">
    <name type="scientific">Candidatus Schekmanbacteria bacterium RBG_16_38_11</name>
    <dbReference type="NCBI Taxonomy" id="1817880"/>
    <lineage>
        <taxon>Bacteria</taxon>
        <taxon>Candidatus Schekmaniibacteriota</taxon>
    </lineage>
</organism>
<protein>
    <recommendedName>
        <fullName evidence="3">prephenate dehydrogenase</fullName>
        <ecNumber evidence="3">1.3.1.12</ecNumber>
    </recommendedName>
</protein>
<dbReference type="PANTHER" id="PTHR21363:SF0">
    <property type="entry name" value="PREPHENATE DEHYDROGENASE [NADP(+)]"/>
    <property type="match status" value="1"/>
</dbReference>
<dbReference type="SUPFAM" id="SSF48179">
    <property type="entry name" value="6-phosphogluconate dehydrogenase C-terminal domain-like"/>
    <property type="match status" value="1"/>
</dbReference>
<dbReference type="Gene3D" id="3.40.50.720">
    <property type="entry name" value="NAD(P)-binding Rossmann-like Domain"/>
    <property type="match status" value="1"/>
</dbReference>
<evidence type="ECO:0000256" key="6">
    <source>
        <dbReference type="ARBA" id="ARBA00023002"/>
    </source>
</evidence>
<dbReference type="SUPFAM" id="SSF51735">
    <property type="entry name" value="NAD(P)-binding Rossmann-fold domains"/>
    <property type="match status" value="1"/>
</dbReference>
<keyword evidence="5" id="KW-0028">Amino-acid biosynthesis</keyword>
<dbReference type="PANTHER" id="PTHR21363">
    <property type="entry name" value="PREPHENATE DEHYDROGENASE"/>
    <property type="match status" value="1"/>
</dbReference>
<proteinExistence type="inferred from homology"/>
<dbReference type="EC" id="1.3.1.12" evidence="3"/>
<comment type="pathway">
    <text evidence="1">Amino-acid biosynthesis; L-tyrosine biosynthesis; (4-hydroxyphenyl)pyruvate from prephenate (NAD(+) route): step 1/1.</text>
</comment>
<evidence type="ECO:0000256" key="4">
    <source>
        <dbReference type="ARBA" id="ARBA00022498"/>
    </source>
</evidence>
<dbReference type="GO" id="GO:0004665">
    <property type="term" value="F:prephenate dehydrogenase (NADP+) activity"/>
    <property type="evidence" value="ECO:0007669"/>
    <property type="project" value="InterPro"/>
</dbReference>
<keyword evidence="10" id="KW-1133">Transmembrane helix</keyword>
<dbReference type="FunFam" id="3.40.50.720:FF:000208">
    <property type="entry name" value="Prephenate dehydrogenase"/>
    <property type="match status" value="1"/>
</dbReference>
<keyword evidence="6" id="KW-0560">Oxidoreductase</keyword>
<comment type="catalytic activity">
    <reaction evidence="9">
        <text>prephenate + NAD(+) = 3-(4-hydroxyphenyl)pyruvate + CO2 + NADH</text>
        <dbReference type="Rhea" id="RHEA:13869"/>
        <dbReference type="ChEBI" id="CHEBI:16526"/>
        <dbReference type="ChEBI" id="CHEBI:29934"/>
        <dbReference type="ChEBI" id="CHEBI:36242"/>
        <dbReference type="ChEBI" id="CHEBI:57540"/>
        <dbReference type="ChEBI" id="CHEBI:57945"/>
        <dbReference type="EC" id="1.3.1.12"/>
    </reaction>
</comment>
<dbReference type="InterPro" id="IPR003099">
    <property type="entry name" value="Prephen_DH"/>
</dbReference>
<keyword evidence="8" id="KW-0057">Aromatic amino acid biosynthesis</keyword>
<dbReference type="AlphaFoldDB" id="A0A1F7S180"/>
<evidence type="ECO:0000259" key="11">
    <source>
        <dbReference type="PROSITE" id="PS51176"/>
    </source>
</evidence>